<reference evidence="1" key="1">
    <citation type="submission" date="2023-10" db="EMBL/GenBank/DDBJ databases">
        <authorList>
            <person name="Rodriguez Cubillos JULIANA M."/>
            <person name="De Vega J."/>
        </authorList>
    </citation>
    <scope>NUCLEOTIDE SEQUENCE</scope>
</reference>
<dbReference type="Proteomes" id="UP001177021">
    <property type="component" value="Unassembled WGS sequence"/>
</dbReference>
<evidence type="ECO:0000313" key="2">
    <source>
        <dbReference type="Proteomes" id="UP001177021"/>
    </source>
</evidence>
<proteinExistence type="predicted"/>
<organism evidence="1 2">
    <name type="scientific">Trifolium pratense</name>
    <name type="common">Red clover</name>
    <dbReference type="NCBI Taxonomy" id="57577"/>
    <lineage>
        <taxon>Eukaryota</taxon>
        <taxon>Viridiplantae</taxon>
        <taxon>Streptophyta</taxon>
        <taxon>Embryophyta</taxon>
        <taxon>Tracheophyta</taxon>
        <taxon>Spermatophyta</taxon>
        <taxon>Magnoliopsida</taxon>
        <taxon>eudicotyledons</taxon>
        <taxon>Gunneridae</taxon>
        <taxon>Pentapetalae</taxon>
        <taxon>rosids</taxon>
        <taxon>fabids</taxon>
        <taxon>Fabales</taxon>
        <taxon>Fabaceae</taxon>
        <taxon>Papilionoideae</taxon>
        <taxon>50 kb inversion clade</taxon>
        <taxon>NPAAA clade</taxon>
        <taxon>Hologalegina</taxon>
        <taxon>IRL clade</taxon>
        <taxon>Trifolieae</taxon>
        <taxon>Trifolium</taxon>
    </lineage>
</organism>
<accession>A0ACB0IYA0</accession>
<dbReference type="EMBL" id="CASHSV030000013">
    <property type="protein sequence ID" value="CAJ2637050.1"/>
    <property type="molecule type" value="Genomic_DNA"/>
</dbReference>
<comment type="caution">
    <text evidence="1">The sequence shown here is derived from an EMBL/GenBank/DDBJ whole genome shotgun (WGS) entry which is preliminary data.</text>
</comment>
<keyword evidence="2" id="KW-1185">Reference proteome</keyword>
<evidence type="ECO:0000313" key="1">
    <source>
        <dbReference type="EMBL" id="CAJ2637050.1"/>
    </source>
</evidence>
<protein>
    <submittedName>
        <fullName evidence="1">Uncharacterized protein</fullName>
    </submittedName>
</protein>
<gene>
    <name evidence="1" type="ORF">MILVUS5_LOCUS7451</name>
</gene>
<name>A0ACB0IYA0_TRIPR</name>
<sequence>MARNTNGLVTLVFMLANFLHGSVATNFSVGHHSDHFERGGDPITSFKILWGAERTLAVGDVLEFDYGHNVTMVTKSDFDSCNKTNLHTNSSIRVFVLQQIAQYYFICTIADHCSVDGEKLSINVANSVPAPEQPPIASSSPPIPAPVQAPVPTATSSPPPPSPATGSPSNSKRKVIIGVGSAAMVAFLLCIIIYCFRGKSLIQQVKFRFNFNTNDDKVIEQFLKNHGALSQKRYKFSEIKKMTNSFKIKLGQGGYGVVYKGKLFNGCLVAVKILNRSKGNGEEFINEVASITRTSHVNVVNLLGFCFESRKKALIYEFMSNGSLDKFIYNKGSETIASLSWDNLYQIAKGIARGLEYLHRGCNTRILHFDIKPHNILLDENFCPKISDFGLAKLCPRKESIISMSDQRGTMGYVAPEVWNRSFGGVSHKSDVYSYGMMLLEMVGGRKNINANASQTSEIYFPHWVYSRLELGNDLRPDGIMDTEEEDIARRMTIVGLWCIQTFPNDRPTMSKVIELLEVSMNLLQIPPKPLFSSPTRSDSKY</sequence>